<evidence type="ECO:0000256" key="8">
    <source>
        <dbReference type="ARBA" id="ARBA00022989"/>
    </source>
</evidence>
<keyword evidence="11" id="KW-0282">Flagellum</keyword>
<keyword evidence="7 10" id="KW-0283">Flagellar rotation</keyword>
<comment type="similarity">
    <text evidence="3 10">Belongs to the FliL family.</text>
</comment>
<evidence type="ECO:0000256" key="2">
    <source>
        <dbReference type="ARBA" id="ARBA00004162"/>
    </source>
</evidence>
<keyword evidence="5 10" id="KW-0145">Chemotaxis</keyword>
<keyword evidence="4" id="KW-1003">Cell membrane</keyword>
<dbReference type="Pfam" id="PF03748">
    <property type="entry name" value="FliL"/>
    <property type="match status" value="1"/>
</dbReference>
<evidence type="ECO:0000256" key="1">
    <source>
        <dbReference type="ARBA" id="ARBA00002254"/>
    </source>
</evidence>
<keyword evidence="9 10" id="KW-0472">Membrane</keyword>
<keyword evidence="6" id="KW-0812">Transmembrane</keyword>
<evidence type="ECO:0000256" key="5">
    <source>
        <dbReference type="ARBA" id="ARBA00022500"/>
    </source>
</evidence>
<reference evidence="11 12" key="1">
    <citation type="submission" date="2020-03" db="EMBL/GenBank/DDBJ databases">
        <title>Bacterial isolates of synthetic phycosphere.</title>
        <authorList>
            <person name="Fu H."/>
            <person name="Moran M.A."/>
        </authorList>
    </citation>
    <scope>NUCLEOTIDE SEQUENCE [LARGE SCALE GENOMIC DNA]</scope>
    <source>
        <strain evidence="11 12">HF1</strain>
    </source>
</reference>
<keyword evidence="12" id="KW-1185">Reference proteome</keyword>
<accession>A0ABX0VU79</accession>
<comment type="subcellular location">
    <subcellularLocation>
        <location evidence="10">Cell inner membrane</location>
    </subcellularLocation>
    <subcellularLocation>
        <location evidence="2">Cell membrane</location>
        <topology evidence="2">Single-pass membrane protein</topology>
    </subcellularLocation>
</comment>
<dbReference type="RefSeq" id="WP_167636264.1">
    <property type="nucleotide sequence ID" value="NZ_JAATOP010000002.1"/>
</dbReference>
<keyword evidence="8" id="KW-1133">Transmembrane helix</keyword>
<gene>
    <name evidence="11" type="ORF">HCZ30_02855</name>
</gene>
<keyword evidence="11" id="KW-0969">Cilium</keyword>
<comment type="caution">
    <text evidence="11">The sequence shown here is derived from an EMBL/GenBank/DDBJ whole genome shotgun (WGS) entry which is preliminary data.</text>
</comment>
<evidence type="ECO:0000313" key="12">
    <source>
        <dbReference type="Proteomes" id="UP000709466"/>
    </source>
</evidence>
<keyword evidence="10" id="KW-0997">Cell inner membrane</keyword>
<evidence type="ECO:0000313" key="11">
    <source>
        <dbReference type="EMBL" id="NIY71370.1"/>
    </source>
</evidence>
<evidence type="ECO:0000256" key="7">
    <source>
        <dbReference type="ARBA" id="ARBA00022779"/>
    </source>
</evidence>
<protein>
    <recommendedName>
        <fullName evidence="10">Flagellar protein FliL</fullName>
    </recommendedName>
</protein>
<name>A0ABX0VU79_9RHOB</name>
<sequence length="145" mass="15307">MPDTAQSSNKKPLIIGAVLALIGGAGGYAATAGMLPEFGGGHGAQSHGIGVAFVPVDPLIVSLPDGKHLRFTAQLEVTPGSRAEVESLSPRIVDIFNSFLRAVQPSDFEDPVILEKLRSHLLHRARLVTGESAVKSVLIMEFVLD</sequence>
<evidence type="ECO:0000256" key="10">
    <source>
        <dbReference type="RuleBase" id="RU364125"/>
    </source>
</evidence>
<evidence type="ECO:0000256" key="6">
    <source>
        <dbReference type="ARBA" id="ARBA00022692"/>
    </source>
</evidence>
<proteinExistence type="inferred from homology"/>
<dbReference type="EMBL" id="JAATOP010000002">
    <property type="protein sequence ID" value="NIY71370.1"/>
    <property type="molecule type" value="Genomic_DNA"/>
</dbReference>
<evidence type="ECO:0000256" key="9">
    <source>
        <dbReference type="ARBA" id="ARBA00023136"/>
    </source>
</evidence>
<dbReference type="InterPro" id="IPR005503">
    <property type="entry name" value="FliL"/>
</dbReference>
<organism evidence="11 12">
    <name type="scientific">Marivivens donghaensis</name>
    <dbReference type="NCBI Taxonomy" id="1699413"/>
    <lineage>
        <taxon>Bacteria</taxon>
        <taxon>Pseudomonadati</taxon>
        <taxon>Pseudomonadota</taxon>
        <taxon>Alphaproteobacteria</taxon>
        <taxon>Rhodobacterales</taxon>
        <taxon>Paracoccaceae</taxon>
        <taxon>Marivivens group</taxon>
        <taxon>Marivivens</taxon>
    </lineage>
</organism>
<evidence type="ECO:0000256" key="3">
    <source>
        <dbReference type="ARBA" id="ARBA00008281"/>
    </source>
</evidence>
<dbReference type="Proteomes" id="UP000709466">
    <property type="component" value="Unassembled WGS sequence"/>
</dbReference>
<evidence type="ECO:0000256" key="4">
    <source>
        <dbReference type="ARBA" id="ARBA00022475"/>
    </source>
</evidence>
<keyword evidence="11" id="KW-0966">Cell projection</keyword>
<comment type="function">
    <text evidence="1 10">Controls the rotational direction of flagella during chemotaxis.</text>
</comment>